<gene>
    <name evidence="5" type="ORF">HC175_20345</name>
</gene>
<feature type="non-terminal residue" evidence="5">
    <location>
        <position position="126"/>
    </location>
</feature>
<reference evidence="5 6" key="1">
    <citation type="submission" date="2020-03" db="EMBL/GenBank/DDBJ databases">
        <title>Salinimicrobium sp. nov, isolated from SCS.</title>
        <authorList>
            <person name="Cao W.R."/>
        </authorList>
    </citation>
    <scope>NUCLEOTIDE SEQUENCE [LARGE SCALE GENOMIC DNA]</scope>
    <source>
        <strain evidence="6">J15B91</strain>
    </source>
</reference>
<accession>A0ABX1D7N9</accession>
<dbReference type="Proteomes" id="UP000703674">
    <property type="component" value="Unassembled WGS sequence"/>
</dbReference>
<protein>
    <submittedName>
        <fullName evidence="5">(Fe-S)-binding protein</fullName>
    </submittedName>
</protein>
<keyword evidence="3" id="KW-0411">Iron-sulfur</keyword>
<evidence type="ECO:0000313" key="6">
    <source>
        <dbReference type="Proteomes" id="UP000703674"/>
    </source>
</evidence>
<keyword evidence="2" id="KW-0408">Iron</keyword>
<dbReference type="EMBL" id="JAAVJR010000979">
    <property type="protein sequence ID" value="NJW55269.1"/>
    <property type="molecule type" value="Genomic_DNA"/>
</dbReference>
<comment type="caution">
    <text evidence="5">The sequence shown here is derived from an EMBL/GenBank/DDBJ whole genome shotgun (WGS) entry which is preliminary data.</text>
</comment>
<dbReference type="InterPro" id="IPR009051">
    <property type="entry name" value="Helical_ferredxn"/>
</dbReference>
<proteinExistence type="predicted"/>
<dbReference type="RefSeq" id="WP_168139860.1">
    <property type="nucleotide sequence ID" value="NZ_JAAVJR010000979.1"/>
</dbReference>
<dbReference type="SUPFAM" id="SSF46548">
    <property type="entry name" value="alpha-helical ferredoxin"/>
    <property type="match status" value="1"/>
</dbReference>
<dbReference type="PROSITE" id="PS00198">
    <property type="entry name" value="4FE4S_FER_1"/>
    <property type="match status" value="1"/>
</dbReference>
<feature type="non-terminal residue" evidence="5">
    <location>
        <position position="1"/>
    </location>
</feature>
<keyword evidence="1" id="KW-0479">Metal-binding</keyword>
<evidence type="ECO:0000256" key="4">
    <source>
        <dbReference type="SAM" id="MobiDB-lite"/>
    </source>
</evidence>
<sequence>GILRGAENCNGSGDCRKPAEAGGTMCPSYRATRNEKDTTRARANALREFLSRSEKPNRFDHKELKEVLDLCISCKGCKSECPSNVDMAAYKAEFQYQYMKANGSSLRSKAFAFNARLNEKTSRFSP</sequence>
<evidence type="ECO:0000256" key="2">
    <source>
        <dbReference type="ARBA" id="ARBA00023004"/>
    </source>
</evidence>
<name>A0ABX1D7N9_9FLAO</name>
<dbReference type="Gene3D" id="1.10.1060.10">
    <property type="entry name" value="Alpha-helical ferredoxin"/>
    <property type="match status" value="1"/>
</dbReference>
<dbReference type="Pfam" id="PF13534">
    <property type="entry name" value="Fer4_17"/>
    <property type="match status" value="1"/>
</dbReference>
<organism evidence="5 6">
    <name type="scientific">Salinimicrobium oceani</name>
    <dbReference type="NCBI Taxonomy" id="2722702"/>
    <lineage>
        <taxon>Bacteria</taxon>
        <taxon>Pseudomonadati</taxon>
        <taxon>Bacteroidota</taxon>
        <taxon>Flavobacteriia</taxon>
        <taxon>Flavobacteriales</taxon>
        <taxon>Flavobacteriaceae</taxon>
        <taxon>Salinimicrobium</taxon>
    </lineage>
</organism>
<dbReference type="PANTHER" id="PTHR32479:SF19">
    <property type="entry name" value="ANAEROBIC GLYCEROL-3-PHOSPHATE DEHYDROGENASE SUBUNIT C"/>
    <property type="match status" value="1"/>
</dbReference>
<evidence type="ECO:0000256" key="1">
    <source>
        <dbReference type="ARBA" id="ARBA00022723"/>
    </source>
</evidence>
<feature type="region of interest" description="Disordered" evidence="4">
    <location>
        <begin position="1"/>
        <end position="24"/>
    </location>
</feature>
<keyword evidence="6" id="KW-1185">Reference proteome</keyword>
<dbReference type="InterPro" id="IPR017900">
    <property type="entry name" value="4Fe4S_Fe_S_CS"/>
</dbReference>
<evidence type="ECO:0000313" key="5">
    <source>
        <dbReference type="EMBL" id="NJW55269.1"/>
    </source>
</evidence>
<dbReference type="PANTHER" id="PTHR32479">
    <property type="entry name" value="GLYCOLATE OXIDASE IRON-SULFUR SUBUNIT"/>
    <property type="match status" value="1"/>
</dbReference>
<evidence type="ECO:0000256" key="3">
    <source>
        <dbReference type="ARBA" id="ARBA00023014"/>
    </source>
</evidence>